<name>A0AAD5H6S2_9CHLO</name>
<reference evidence="2" key="1">
    <citation type="submission" date="2020-11" db="EMBL/GenBank/DDBJ databases">
        <title>Chlorella ohadii genome sequencing and assembly.</title>
        <authorList>
            <person name="Murik O."/>
            <person name="Treves H."/>
            <person name="Kedem I."/>
            <person name="Shotland Y."/>
            <person name="Kaplan A."/>
        </authorList>
    </citation>
    <scope>NUCLEOTIDE SEQUENCE</scope>
    <source>
        <strain evidence="2">1</strain>
    </source>
</reference>
<sequence>MPSWLPAVALVALALCSAAQGQVTAPQPIPRNALPAANANTAAKCLADYPGCSTCAKNAKGVFVCTVCKQYAPRVTTGYEDRTGTAVNEPFCDGVCMHYKLRGAVLEDDTSPCVGCTETGGQPAMLSCTHLHMLLALQPSKCSGTLGCQTCDTDAANKAYPKMKMPAAAATAADLDVCIADLCDDYDWEYVPGTSVDAAGRYIYPSNNNLYSNALNCKRQAKASDAGSPTTMLCTNQAGCTACKSGHFRTPNPIVPGTAMCVPCEGCGTAQCGANGCTACPNAVLNKRIAHPWGLTGMDGKAAMVCRNASNSVTPFKSRTGLLNTAIWPAPEFGGCPVGLGDFKINWWEGDQTSDITVAKWLQWGPEGASVEFQSNDTVKITFEAINNQRIKVTLQYKDRITQKPVTNTLWGVFPLSQTRVCITLQNTIAYNDANANLQMQVFFTTPATWNKRILLRLSGEPSFTLPIQGYKYGKVSVFGRRTGEPKFATVASLDTGFNLQAADWAKLVVYPEEDEWPALVTKAGTK</sequence>
<dbReference type="EMBL" id="JADXDR010000053">
    <property type="protein sequence ID" value="KAI7842285.1"/>
    <property type="molecule type" value="Genomic_DNA"/>
</dbReference>
<comment type="caution">
    <text evidence="2">The sequence shown here is derived from an EMBL/GenBank/DDBJ whole genome shotgun (WGS) entry which is preliminary data.</text>
</comment>
<dbReference type="AlphaFoldDB" id="A0AAD5H6S2"/>
<evidence type="ECO:0000313" key="2">
    <source>
        <dbReference type="EMBL" id="KAI7842285.1"/>
    </source>
</evidence>
<keyword evidence="3" id="KW-1185">Reference proteome</keyword>
<accession>A0AAD5H6S2</accession>
<proteinExistence type="predicted"/>
<feature type="chain" id="PRO_5042168465" evidence="1">
    <location>
        <begin position="22"/>
        <end position="527"/>
    </location>
</feature>
<evidence type="ECO:0000313" key="3">
    <source>
        <dbReference type="Proteomes" id="UP001205105"/>
    </source>
</evidence>
<evidence type="ECO:0000256" key="1">
    <source>
        <dbReference type="SAM" id="SignalP"/>
    </source>
</evidence>
<keyword evidence="1" id="KW-0732">Signal</keyword>
<organism evidence="2 3">
    <name type="scientific">Chlorella ohadii</name>
    <dbReference type="NCBI Taxonomy" id="2649997"/>
    <lineage>
        <taxon>Eukaryota</taxon>
        <taxon>Viridiplantae</taxon>
        <taxon>Chlorophyta</taxon>
        <taxon>core chlorophytes</taxon>
        <taxon>Trebouxiophyceae</taxon>
        <taxon>Chlorellales</taxon>
        <taxon>Chlorellaceae</taxon>
        <taxon>Chlorella clade</taxon>
        <taxon>Chlorella</taxon>
    </lineage>
</organism>
<gene>
    <name evidence="2" type="ORF">COHA_003926</name>
</gene>
<dbReference type="Proteomes" id="UP001205105">
    <property type="component" value="Unassembled WGS sequence"/>
</dbReference>
<protein>
    <submittedName>
        <fullName evidence="2">Uncharacterized protein</fullName>
    </submittedName>
</protein>
<feature type="signal peptide" evidence="1">
    <location>
        <begin position="1"/>
        <end position="21"/>
    </location>
</feature>